<reference evidence="7 8" key="1">
    <citation type="submission" date="2023-11" db="EMBL/GenBank/DDBJ databases">
        <title>Halocaridina rubra genome assembly.</title>
        <authorList>
            <person name="Smith C."/>
        </authorList>
    </citation>
    <scope>NUCLEOTIDE SEQUENCE [LARGE SCALE GENOMIC DNA]</scope>
    <source>
        <strain evidence="7">EP-1</strain>
        <tissue evidence="7">Whole</tissue>
    </source>
</reference>
<dbReference type="EMBL" id="JAXCGZ010002033">
    <property type="protein sequence ID" value="KAK7084609.1"/>
    <property type="molecule type" value="Genomic_DNA"/>
</dbReference>
<proteinExistence type="predicted"/>
<dbReference type="GO" id="GO:0008270">
    <property type="term" value="F:zinc ion binding"/>
    <property type="evidence" value="ECO:0007669"/>
    <property type="project" value="UniProtKB-KW"/>
</dbReference>
<dbReference type="Gene3D" id="3.30.40.10">
    <property type="entry name" value="Zinc/RING finger domain, C3HC4 (zinc finger)"/>
    <property type="match status" value="1"/>
</dbReference>
<dbReference type="AlphaFoldDB" id="A0AAN9ADT4"/>
<keyword evidence="1" id="KW-0479">Metal-binding</keyword>
<dbReference type="InterPro" id="IPR000315">
    <property type="entry name" value="Znf_B-box"/>
</dbReference>
<dbReference type="PANTHER" id="PTHR24103">
    <property type="entry name" value="E3 UBIQUITIN-PROTEIN LIGASE TRIM"/>
    <property type="match status" value="1"/>
</dbReference>
<dbReference type="SUPFAM" id="SSF50891">
    <property type="entry name" value="Cyclophilin-like"/>
    <property type="match status" value="1"/>
</dbReference>
<dbReference type="Gene3D" id="2.40.100.10">
    <property type="entry name" value="Cyclophilin-like"/>
    <property type="match status" value="1"/>
</dbReference>
<dbReference type="SMART" id="SM00184">
    <property type="entry name" value="RING"/>
    <property type="match status" value="1"/>
</dbReference>
<feature type="domain" description="B box-type" evidence="6">
    <location>
        <begin position="80"/>
        <end position="122"/>
    </location>
</feature>
<accession>A0AAN9ADT4</accession>
<dbReference type="InterPro" id="IPR013083">
    <property type="entry name" value="Znf_RING/FYVE/PHD"/>
</dbReference>
<dbReference type="SUPFAM" id="SSF57845">
    <property type="entry name" value="B-box zinc-binding domain"/>
    <property type="match status" value="1"/>
</dbReference>
<dbReference type="PROSITE" id="PS00518">
    <property type="entry name" value="ZF_RING_1"/>
    <property type="match status" value="1"/>
</dbReference>
<organism evidence="7 8">
    <name type="scientific">Halocaridina rubra</name>
    <name type="common">Hawaiian red shrimp</name>
    <dbReference type="NCBI Taxonomy" id="373956"/>
    <lineage>
        <taxon>Eukaryota</taxon>
        <taxon>Metazoa</taxon>
        <taxon>Ecdysozoa</taxon>
        <taxon>Arthropoda</taxon>
        <taxon>Crustacea</taxon>
        <taxon>Multicrustacea</taxon>
        <taxon>Malacostraca</taxon>
        <taxon>Eumalacostraca</taxon>
        <taxon>Eucarida</taxon>
        <taxon>Decapoda</taxon>
        <taxon>Pleocyemata</taxon>
        <taxon>Caridea</taxon>
        <taxon>Atyoidea</taxon>
        <taxon>Atyidae</taxon>
        <taxon>Halocaridina</taxon>
    </lineage>
</organism>
<evidence type="ECO:0000313" key="7">
    <source>
        <dbReference type="EMBL" id="KAK7084609.1"/>
    </source>
</evidence>
<feature type="domain" description="RING-type" evidence="5">
    <location>
        <begin position="6"/>
        <end position="51"/>
    </location>
</feature>
<dbReference type="Pfam" id="PF14634">
    <property type="entry name" value="zf-RING_5"/>
    <property type="match status" value="1"/>
</dbReference>
<keyword evidence="2 4" id="KW-0863">Zinc-finger</keyword>
<evidence type="ECO:0000256" key="2">
    <source>
        <dbReference type="ARBA" id="ARBA00022771"/>
    </source>
</evidence>
<evidence type="ECO:0000259" key="6">
    <source>
        <dbReference type="PROSITE" id="PS50119"/>
    </source>
</evidence>
<keyword evidence="8" id="KW-1185">Reference proteome</keyword>
<evidence type="ECO:0000256" key="3">
    <source>
        <dbReference type="ARBA" id="ARBA00022833"/>
    </source>
</evidence>
<evidence type="ECO:0000256" key="1">
    <source>
        <dbReference type="ARBA" id="ARBA00022723"/>
    </source>
</evidence>
<dbReference type="PROSITE" id="PS50089">
    <property type="entry name" value="ZF_RING_2"/>
    <property type="match status" value="1"/>
</dbReference>
<protein>
    <submittedName>
        <fullName evidence="7">Uncharacterized protein</fullName>
    </submittedName>
</protein>
<evidence type="ECO:0000259" key="5">
    <source>
        <dbReference type="PROSITE" id="PS50089"/>
    </source>
</evidence>
<comment type="caution">
    <text evidence="7">The sequence shown here is derived from an EMBL/GenBank/DDBJ whole genome shotgun (WGS) entry which is preliminary data.</text>
</comment>
<dbReference type="InterPro" id="IPR050143">
    <property type="entry name" value="TRIM/RBCC"/>
</dbReference>
<sequence>MEELTCPVCSEAYATRTREPVILPKCGHTFCRPCLANLQMISPAFKCPTCRAVHKGPTVASLPTVFIVLNILEKIEKEKGTLNVCKIHDDPLRLWCRMCQEELCGQCLYESHMSEKHEIIKTDAAIAEMKQTIEIKAKQIIGVIEEDKSNLVQELHNILYELGKLYSKSQVLGSHSRKVMDILRISKSSTQIRTLITGRRALDNMIKQLRPSLVAKTTAMTPSERENIHNERTLDANPSKQYKEYQVQRRISYLETEMNSEAEAFELSDDDSDSIQIEEIQETNFSKISSHTSESQRILPSDVTVWPLSKHAPGGKTDWPKINWYSFLAQIPVVQLLVPPENAQVFLHLGAKGKSLGFIHIQLWGRLLRAQHFLALCLGTLGPSYKGSKFSDVAKRGEPGERLIGGLYETEEGFTGQQIIDGLEWRGEYTGPMKAGVVGGSRGRQPRYNSCFCISTRDYPKGKYYCPFGEVVLGLEVAQEAVLYDPINEVTILDCGLVSPHCDL</sequence>
<dbReference type="SUPFAM" id="SSF57850">
    <property type="entry name" value="RING/U-box"/>
    <property type="match status" value="1"/>
</dbReference>
<keyword evidence="3" id="KW-0862">Zinc</keyword>
<gene>
    <name evidence="7" type="ORF">SK128_024095</name>
</gene>
<dbReference type="InterPro" id="IPR029000">
    <property type="entry name" value="Cyclophilin-like_dom_sf"/>
</dbReference>
<dbReference type="InterPro" id="IPR001841">
    <property type="entry name" value="Znf_RING"/>
</dbReference>
<evidence type="ECO:0000256" key="4">
    <source>
        <dbReference type="PROSITE-ProRule" id="PRU00024"/>
    </source>
</evidence>
<evidence type="ECO:0000313" key="8">
    <source>
        <dbReference type="Proteomes" id="UP001381693"/>
    </source>
</evidence>
<dbReference type="Proteomes" id="UP001381693">
    <property type="component" value="Unassembled WGS sequence"/>
</dbReference>
<name>A0AAN9ADT4_HALRR</name>
<dbReference type="PROSITE" id="PS50119">
    <property type="entry name" value="ZF_BBOX"/>
    <property type="match status" value="1"/>
</dbReference>
<dbReference type="Pfam" id="PF00643">
    <property type="entry name" value="zf-B_box"/>
    <property type="match status" value="1"/>
</dbReference>
<dbReference type="InterPro" id="IPR017907">
    <property type="entry name" value="Znf_RING_CS"/>
</dbReference>
<dbReference type="Gene3D" id="3.30.160.60">
    <property type="entry name" value="Classic Zinc Finger"/>
    <property type="match status" value="1"/>
</dbReference>